<evidence type="ECO:0000256" key="1">
    <source>
        <dbReference type="ARBA" id="ARBA00008857"/>
    </source>
</evidence>
<protein>
    <submittedName>
        <fullName evidence="6">Integrase</fullName>
    </submittedName>
</protein>
<dbReference type="PANTHER" id="PTHR30629">
    <property type="entry name" value="PROPHAGE INTEGRASE"/>
    <property type="match status" value="1"/>
</dbReference>
<evidence type="ECO:0000256" key="3">
    <source>
        <dbReference type="ARBA" id="ARBA00023125"/>
    </source>
</evidence>
<evidence type="ECO:0000313" key="6">
    <source>
        <dbReference type="EMBL" id="GGA69046.1"/>
    </source>
</evidence>
<dbReference type="Gene3D" id="3.30.160.390">
    <property type="entry name" value="Integrase, DNA-binding domain"/>
    <property type="match status" value="1"/>
</dbReference>
<keyword evidence="3" id="KW-0238">DNA-binding</keyword>
<dbReference type="PROSITE" id="PS51898">
    <property type="entry name" value="TYR_RECOMBINASE"/>
    <property type="match status" value="1"/>
</dbReference>
<dbReference type="Pfam" id="PF00589">
    <property type="entry name" value="Phage_integrase"/>
    <property type="match status" value="1"/>
</dbReference>
<dbReference type="Gene3D" id="1.10.150.130">
    <property type="match status" value="1"/>
</dbReference>
<dbReference type="PANTHER" id="PTHR30629:SF2">
    <property type="entry name" value="PROPHAGE INTEGRASE INTS-RELATED"/>
    <property type="match status" value="1"/>
</dbReference>
<dbReference type="Pfam" id="PF13356">
    <property type="entry name" value="Arm-DNA-bind_3"/>
    <property type="match status" value="1"/>
</dbReference>
<dbReference type="SUPFAM" id="SSF56349">
    <property type="entry name" value="DNA breaking-rejoining enzymes"/>
    <property type="match status" value="1"/>
</dbReference>
<comment type="caution">
    <text evidence="6">The sequence shown here is derived from an EMBL/GenBank/DDBJ whole genome shotgun (WGS) entry which is preliminary data.</text>
</comment>
<gene>
    <name evidence="6" type="ORF">GCM10011521_04090</name>
</gene>
<sequence>MVKSVPFTEARVRTLRAAAKPGERVEFQDAELKALRLRVSATSASWYLFKRIPGGPMRRLLLGSADDLSVEKARKEAIKAIAKLIDGRDPSAEKRARKAAAKRESLTLAQGLAIYLENRDSLRPATRTTYERDIRTTFGDYLDRPLADLTPERVRERHRLRMTTGARASARVAHARDRKRITASPSRADGAVRALRAVMNYLRAERDMDLPDVARKITADKSWGNVARRKRALLGKPLTEFVVALEATPDDLPPDLSGTQRDLVKLILATGLRISAAAGLRWGEVDLDAAILTVPAARMKGKRDHSLPLGPGMMAMLHQRRADPRGADSEFVFPGAMPDIPLGRLSARFVARLKDSAGKPFVWSPHDLRRTVLTMLEAMDVSAYALKRIAAHSERGDVTAGYLADDVERLRGPMERLERAVFGGAGGVVQFRASRA</sequence>
<dbReference type="InterPro" id="IPR013762">
    <property type="entry name" value="Integrase-like_cat_sf"/>
</dbReference>
<feature type="domain" description="Tyr recombinase" evidence="5">
    <location>
        <begin position="228"/>
        <end position="415"/>
    </location>
</feature>
<dbReference type="InterPro" id="IPR025166">
    <property type="entry name" value="Integrase_DNA_bind_dom"/>
</dbReference>
<comment type="similarity">
    <text evidence="1">Belongs to the 'phage' integrase family.</text>
</comment>
<dbReference type="InterPro" id="IPR002104">
    <property type="entry name" value="Integrase_catalytic"/>
</dbReference>
<organism evidence="6 7">
    <name type="scientific">Arenimonas soli</name>
    <dbReference type="NCBI Taxonomy" id="2269504"/>
    <lineage>
        <taxon>Bacteria</taxon>
        <taxon>Pseudomonadati</taxon>
        <taxon>Pseudomonadota</taxon>
        <taxon>Gammaproteobacteria</taxon>
        <taxon>Lysobacterales</taxon>
        <taxon>Lysobacteraceae</taxon>
        <taxon>Arenimonas</taxon>
    </lineage>
</organism>
<dbReference type="Proteomes" id="UP000623419">
    <property type="component" value="Unassembled WGS sequence"/>
</dbReference>
<keyword evidence="4" id="KW-0233">DNA recombination</keyword>
<dbReference type="EMBL" id="BMKC01000001">
    <property type="protein sequence ID" value="GGA69046.1"/>
    <property type="molecule type" value="Genomic_DNA"/>
</dbReference>
<keyword evidence="2" id="KW-0229">DNA integration</keyword>
<proteinExistence type="inferred from homology"/>
<evidence type="ECO:0000313" key="7">
    <source>
        <dbReference type="Proteomes" id="UP000623419"/>
    </source>
</evidence>
<evidence type="ECO:0000259" key="5">
    <source>
        <dbReference type="PROSITE" id="PS51898"/>
    </source>
</evidence>
<dbReference type="InterPro" id="IPR010998">
    <property type="entry name" value="Integrase_recombinase_N"/>
</dbReference>
<dbReference type="InterPro" id="IPR011010">
    <property type="entry name" value="DNA_brk_join_enz"/>
</dbReference>
<keyword evidence="7" id="KW-1185">Reference proteome</keyword>
<evidence type="ECO:0000256" key="2">
    <source>
        <dbReference type="ARBA" id="ARBA00022908"/>
    </source>
</evidence>
<accession>A0ABQ1HB68</accession>
<name>A0ABQ1HB68_9GAMM</name>
<reference evidence="7" key="1">
    <citation type="journal article" date="2019" name="Int. J. Syst. Evol. Microbiol.">
        <title>The Global Catalogue of Microorganisms (GCM) 10K type strain sequencing project: providing services to taxonomists for standard genome sequencing and annotation.</title>
        <authorList>
            <consortium name="The Broad Institute Genomics Platform"/>
            <consortium name="The Broad Institute Genome Sequencing Center for Infectious Disease"/>
            <person name="Wu L."/>
            <person name="Ma J."/>
        </authorList>
    </citation>
    <scope>NUCLEOTIDE SEQUENCE [LARGE SCALE GENOMIC DNA]</scope>
    <source>
        <strain evidence="7">CGMCC 1.15905</strain>
    </source>
</reference>
<dbReference type="InterPro" id="IPR038488">
    <property type="entry name" value="Integrase_DNA-bd_sf"/>
</dbReference>
<dbReference type="InterPro" id="IPR050808">
    <property type="entry name" value="Phage_Integrase"/>
</dbReference>
<dbReference type="Gene3D" id="1.10.443.10">
    <property type="entry name" value="Intergrase catalytic core"/>
    <property type="match status" value="1"/>
</dbReference>
<evidence type="ECO:0000256" key="4">
    <source>
        <dbReference type="ARBA" id="ARBA00023172"/>
    </source>
</evidence>
<dbReference type="RefSeq" id="WP_188660673.1">
    <property type="nucleotide sequence ID" value="NZ_BMKC01000001.1"/>
</dbReference>